<name>A0A9Q1KX20_9CARY</name>
<comment type="caution">
    <text evidence="6">The sequence shown here is derived from an EMBL/GenBank/DDBJ whole genome shotgun (WGS) entry which is preliminary data.</text>
</comment>
<dbReference type="FunFam" id="1.10.238.10:FF:000089">
    <property type="entry name" value="calmodulin-like protein 3"/>
    <property type="match status" value="1"/>
</dbReference>
<dbReference type="Gene3D" id="1.10.238.10">
    <property type="entry name" value="EF-hand"/>
    <property type="match status" value="2"/>
</dbReference>
<reference evidence="6" key="1">
    <citation type="submission" date="2022-04" db="EMBL/GenBank/DDBJ databases">
        <title>Carnegiea gigantea Genome sequencing and assembly v2.</title>
        <authorList>
            <person name="Copetti D."/>
            <person name="Sanderson M.J."/>
            <person name="Burquez A."/>
            <person name="Wojciechowski M.F."/>
        </authorList>
    </citation>
    <scope>NUCLEOTIDE SEQUENCE</scope>
    <source>
        <strain evidence="6">SGP5-SGP5p</strain>
        <tissue evidence="6">Aerial part</tissue>
    </source>
</reference>
<dbReference type="InterPro" id="IPR002048">
    <property type="entry name" value="EF_hand_dom"/>
</dbReference>
<dbReference type="InterPro" id="IPR039647">
    <property type="entry name" value="EF_hand_pair_protein_CML-like"/>
</dbReference>
<dbReference type="PANTHER" id="PTHR10891">
    <property type="entry name" value="EF-HAND CALCIUM-BINDING DOMAIN CONTAINING PROTEIN"/>
    <property type="match status" value="1"/>
</dbReference>
<evidence type="ECO:0000256" key="1">
    <source>
        <dbReference type="ARBA" id="ARBA00003291"/>
    </source>
</evidence>
<keyword evidence="3" id="KW-0677">Repeat</keyword>
<dbReference type="CDD" id="cd00051">
    <property type="entry name" value="EFh"/>
    <property type="match status" value="1"/>
</dbReference>
<dbReference type="Proteomes" id="UP001153076">
    <property type="component" value="Unassembled WGS sequence"/>
</dbReference>
<dbReference type="InterPro" id="IPR011992">
    <property type="entry name" value="EF-hand-dom_pair"/>
</dbReference>
<dbReference type="InterPro" id="IPR018247">
    <property type="entry name" value="EF_Hand_1_Ca_BS"/>
</dbReference>
<dbReference type="OrthoDB" id="26525at2759"/>
<feature type="domain" description="EF-hand" evidence="5">
    <location>
        <begin position="61"/>
        <end position="96"/>
    </location>
</feature>
<gene>
    <name evidence="6" type="ORF">Cgig2_021127</name>
</gene>
<feature type="domain" description="EF-hand" evidence="5">
    <location>
        <begin position="186"/>
        <end position="221"/>
    </location>
</feature>
<organism evidence="6 7">
    <name type="scientific">Carnegiea gigantea</name>
    <dbReference type="NCBI Taxonomy" id="171969"/>
    <lineage>
        <taxon>Eukaryota</taxon>
        <taxon>Viridiplantae</taxon>
        <taxon>Streptophyta</taxon>
        <taxon>Embryophyta</taxon>
        <taxon>Tracheophyta</taxon>
        <taxon>Spermatophyta</taxon>
        <taxon>Magnoliopsida</taxon>
        <taxon>eudicotyledons</taxon>
        <taxon>Gunneridae</taxon>
        <taxon>Pentapetalae</taxon>
        <taxon>Caryophyllales</taxon>
        <taxon>Cactineae</taxon>
        <taxon>Cactaceae</taxon>
        <taxon>Cactoideae</taxon>
        <taxon>Echinocereeae</taxon>
        <taxon>Carnegiea</taxon>
    </lineage>
</organism>
<feature type="domain" description="EF-hand" evidence="5">
    <location>
        <begin position="97"/>
        <end position="132"/>
    </location>
</feature>
<keyword evidence="2" id="KW-0479">Metal-binding</keyword>
<keyword evidence="4" id="KW-0106">Calcium</keyword>
<dbReference type="GO" id="GO:0005737">
    <property type="term" value="C:cytoplasm"/>
    <property type="evidence" value="ECO:0007669"/>
    <property type="project" value="UniProtKB-ARBA"/>
</dbReference>
<evidence type="ECO:0000259" key="5">
    <source>
        <dbReference type="PROSITE" id="PS50222"/>
    </source>
</evidence>
<dbReference type="SUPFAM" id="SSF47473">
    <property type="entry name" value="EF-hand"/>
    <property type="match status" value="1"/>
</dbReference>
<feature type="domain" description="EF-hand" evidence="5">
    <location>
        <begin position="146"/>
        <end position="181"/>
    </location>
</feature>
<evidence type="ECO:0000313" key="6">
    <source>
        <dbReference type="EMBL" id="KAJ8450655.1"/>
    </source>
</evidence>
<sequence>MIIPALVLISSFLFLFGFFNFNFPNSTKKLLVQLKKPFSSPPVSPLFHDSPSISTPKNPMKMADGLKQVFDTFDRNGDGFITRQELQESLRNMGIFVPAKEVEEIVESLDSNRDGLIDLGEFKGLFELVYKGEKEGGKGVEDQDEGEEGDLKEAFDVFDGDKDGLITVEELGLVLSSMGLIKEGSRREEDCREMIRKVDVDGDGMVNFDEFKKMMRVGSKLNLFQLTKLANCDLQLCPLHLLGISPRPMEKR</sequence>
<dbReference type="Pfam" id="PF13499">
    <property type="entry name" value="EF-hand_7"/>
    <property type="match status" value="2"/>
</dbReference>
<keyword evidence="7" id="KW-1185">Reference proteome</keyword>
<dbReference type="PROSITE" id="PS50222">
    <property type="entry name" value="EF_HAND_2"/>
    <property type="match status" value="4"/>
</dbReference>
<protein>
    <recommendedName>
        <fullName evidence="5">EF-hand domain-containing protein</fullName>
    </recommendedName>
</protein>
<comment type="function">
    <text evidence="1">Potential calcium sensor.</text>
</comment>
<evidence type="ECO:0000313" key="7">
    <source>
        <dbReference type="Proteomes" id="UP001153076"/>
    </source>
</evidence>
<evidence type="ECO:0000256" key="2">
    <source>
        <dbReference type="ARBA" id="ARBA00022723"/>
    </source>
</evidence>
<dbReference type="SMART" id="SM00054">
    <property type="entry name" value="EFh"/>
    <property type="match status" value="4"/>
</dbReference>
<dbReference type="AlphaFoldDB" id="A0A9Q1KX20"/>
<proteinExistence type="predicted"/>
<dbReference type="GO" id="GO:0005509">
    <property type="term" value="F:calcium ion binding"/>
    <property type="evidence" value="ECO:0007669"/>
    <property type="project" value="InterPro"/>
</dbReference>
<evidence type="ECO:0000256" key="3">
    <source>
        <dbReference type="ARBA" id="ARBA00022737"/>
    </source>
</evidence>
<accession>A0A9Q1KX20</accession>
<evidence type="ECO:0000256" key="4">
    <source>
        <dbReference type="ARBA" id="ARBA00022837"/>
    </source>
</evidence>
<dbReference type="PROSITE" id="PS00018">
    <property type="entry name" value="EF_HAND_1"/>
    <property type="match status" value="4"/>
</dbReference>
<dbReference type="EMBL" id="JAKOGI010000013">
    <property type="protein sequence ID" value="KAJ8450655.1"/>
    <property type="molecule type" value="Genomic_DNA"/>
</dbReference>